<dbReference type="InterPro" id="IPR018392">
    <property type="entry name" value="LysM"/>
</dbReference>
<protein>
    <recommendedName>
        <fullName evidence="1">LysM domain-containing protein</fullName>
    </recommendedName>
</protein>
<dbReference type="PROSITE" id="PS51782">
    <property type="entry name" value="LYSM"/>
    <property type="match status" value="1"/>
</dbReference>
<name>A0ABU4JCV5_9FLAO</name>
<evidence type="ECO:0000313" key="2">
    <source>
        <dbReference type="EMBL" id="MDW8547396.1"/>
    </source>
</evidence>
<dbReference type="Proteomes" id="UP001204439">
    <property type="component" value="Unassembled WGS sequence"/>
</dbReference>
<evidence type="ECO:0000259" key="1">
    <source>
        <dbReference type="PROSITE" id="PS51782"/>
    </source>
</evidence>
<dbReference type="RefSeq" id="WP_063971130.1">
    <property type="nucleotide sequence ID" value="NZ_JAMXLT020000001.1"/>
</dbReference>
<sequence length="350" mass="41454">MEFTKYNIQKEDTIESIATKHKISVNELLDFHNANSTLTQQFFGSTIPIHIDELIVPLFLEKKEKGISDSVNFEQKARYRCEQTVVMKLNGIIHSHADTKREFVVEKRKTKNNQIVKIKLTENIIDAYQKQLELALKLVCEIDMIKSDVLVNLNQNGKISNILNHNEIIQKWHHKKNQYENDFTFMRDSNSKQDFKNFLNITDLQIVSEENLINYLYSKLFFDVFFDKYLVNDNFLDDYSRTFYSQLFDGYAVKLNFTQNILSESPSDVAIRKVSSFSKSDLDNEFLEKQYDNKFKPIVKYRFSEYNFSVRERCIINTDENWIESSDITIIEEVKNNVQVLIDYKLRKIE</sequence>
<comment type="caution">
    <text evidence="2">The sequence shown here is derived from an EMBL/GenBank/DDBJ whole genome shotgun (WGS) entry which is preliminary data.</text>
</comment>
<organism evidence="2 3">
    <name type="scientific">Epilithonimonas ginsengisoli</name>
    <dbReference type="NCBI Taxonomy" id="1245592"/>
    <lineage>
        <taxon>Bacteria</taxon>
        <taxon>Pseudomonadati</taxon>
        <taxon>Bacteroidota</taxon>
        <taxon>Flavobacteriia</taxon>
        <taxon>Flavobacteriales</taxon>
        <taxon>Weeksellaceae</taxon>
        <taxon>Chryseobacterium group</taxon>
        <taxon>Epilithonimonas</taxon>
    </lineage>
</organism>
<dbReference type="Pfam" id="PF01476">
    <property type="entry name" value="LysM"/>
    <property type="match status" value="1"/>
</dbReference>
<gene>
    <name evidence="2" type="ORF">NG800_000645</name>
</gene>
<evidence type="ECO:0000313" key="3">
    <source>
        <dbReference type="Proteomes" id="UP001204439"/>
    </source>
</evidence>
<feature type="domain" description="LysM" evidence="1">
    <location>
        <begin position="4"/>
        <end position="49"/>
    </location>
</feature>
<accession>A0ABU4JCV5</accession>
<reference evidence="2 3" key="1">
    <citation type="submission" date="2023-11" db="EMBL/GenBank/DDBJ databases">
        <title>First isolation, identification, and characterization of non-pathogenic Epilithonimonas ginsengisoli isolated from diseased farmed rainbow trout (Oncorhynchus mykiss) in Chile.</title>
        <authorList>
            <person name="Miranda C.D."/>
            <person name="Irgang R."/>
            <person name="Concha C."/>
            <person name="Rojas R."/>
            <person name="Avendano R."/>
        </authorList>
    </citation>
    <scope>NUCLEOTIDE SEQUENCE [LARGE SCALE GENOMIC DNA]</scope>
    <source>
        <strain evidence="2 3">FP99</strain>
    </source>
</reference>
<proteinExistence type="predicted"/>
<keyword evidence="3" id="KW-1185">Reference proteome</keyword>
<dbReference type="EMBL" id="JAMXLT020000001">
    <property type="protein sequence ID" value="MDW8547396.1"/>
    <property type="molecule type" value="Genomic_DNA"/>
</dbReference>